<dbReference type="Pfam" id="PF23403">
    <property type="entry name" value="LTI65_LTI78_N"/>
    <property type="match status" value="1"/>
</dbReference>
<protein>
    <submittedName>
        <fullName evidence="4">Low-temperature-induced 65 kDa protein</fullName>
    </submittedName>
</protein>
<evidence type="ECO:0000259" key="3">
    <source>
        <dbReference type="Pfam" id="PF23403"/>
    </source>
</evidence>
<feature type="compositionally biased region" description="Basic and acidic residues" evidence="1">
    <location>
        <begin position="336"/>
        <end position="345"/>
    </location>
</feature>
<feature type="region of interest" description="Disordered" evidence="1">
    <location>
        <begin position="367"/>
        <end position="406"/>
    </location>
</feature>
<feature type="compositionally biased region" description="Gly residues" evidence="1">
    <location>
        <begin position="370"/>
        <end position="382"/>
    </location>
</feature>
<evidence type="ECO:0000313" key="5">
    <source>
        <dbReference type="Proteomes" id="UP001140206"/>
    </source>
</evidence>
<dbReference type="PANTHER" id="PTHR33836:SF1">
    <property type="entry name" value="LOW-TEMPERATURE-INDUCED 65 KDA PROTEIN-RELATED"/>
    <property type="match status" value="1"/>
</dbReference>
<evidence type="ECO:0000313" key="4">
    <source>
        <dbReference type="EMBL" id="KAJ4784213.1"/>
    </source>
</evidence>
<feature type="compositionally biased region" description="Basic and acidic residues" evidence="1">
    <location>
        <begin position="11"/>
        <end position="20"/>
    </location>
</feature>
<dbReference type="AlphaFoldDB" id="A0AAV8ESS7"/>
<feature type="compositionally biased region" description="Basic and acidic residues" evidence="1">
    <location>
        <begin position="61"/>
        <end position="71"/>
    </location>
</feature>
<dbReference type="EMBL" id="JAMFTS010000002">
    <property type="protein sequence ID" value="KAJ4784213.1"/>
    <property type="molecule type" value="Genomic_DNA"/>
</dbReference>
<feature type="domain" description="LTI65/LTI78 N-terminal" evidence="3">
    <location>
        <begin position="35"/>
        <end position="87"/>
    </location>
</feature>
<feature type="compositionally biased region" description="Basic and acidic residues" evidence="1">
    <location>
        <begin position="281"/>
        <end position="303"/>
    </location>
</feature>
<feature type="compositionally biased region" description="Basic and acidic residues" evidence="1">
    <location>
        <begin position="31"/>
        <end position="41"/>
    </location>
</feature>
<feature type="region of interest" description="Disordered" evidence="1">
    <location>
        <begin position="333"/>
        <end position="353"/>
    </location>
</feature>
<feature type="compositionally biased region" description="Polar residues" evidence="1">
    <location>
        <begin position="227"/>
        <end position="244"/>
    </location>
</feature>
<accession>A0AAV8ESS7</accession>
<sequence>MQSQLVRPHQGHADAQEVDPHVAGLRTAIVGEEKQHDEKPAVLKKVKEKVKKIKDKIGKKKHDDGRDHDSDTSSGEGEEDGYKEDDELEISSAPTSEPQEVLTGDAGKVEPEKVRLRDAVTGDIKEDPAAPMSTNPPARGGEEIGMTPVVQAFESLDVSKESKPELERKPEIQQPADTGFTDQLNVSDEPMTEQELKPETQQSADTGFTDQLSVSDEPMTEQEPKPETQQSADTGSTDQPSVTYTEKLKSMATVPAEYGKNVASTVYDKLSTAGTAVVRKIRGEPTEKGETETSREINEDKGVSVKEYLSEKLKPGEEEEALSEVISETVQGSKEGAVDKAKKGMETAQTRAGGVRMVEKIRGAVTSVVGGSGAGGGAGGGSDTTAGSDLSQETGSDVAPELMKQD</sequence>
<evidence type="ECO:0000259" key="2">
    <source>
        <dbReference type="Pfam" id="PF23399"/>
    </source>
</evidence>
<dbReference type="InterPro" id="IPR056605">
    <property type="entry name" value="LTI65_LTI78_N"/>
</dbReference>
<dbReference type="Pfam" id="PF23399">
    <property type="entry name" value="LTI65_PGEED"/>
    <property type="match status" value="1"/>
</dbReference>
<feature type="region of interest" description="Disordered" evidence="1">
    <location>
        <begin position="1"/>
        <end position="252"/>
    </location>
</feature>
<feature type="compositionally biased region" description="Polar residues" evidence="1">
    <location>
        <begin position="199"/>
        <end position="214"/>
    </location>
</feature>
<dbReference type="Proteomes" id="UP001140206">
    <property type="component" value="Chromosome 2"/>
</dbReference>
<keyword evidence="5" id="KW-1185">Reference proteome</keyword>
<dbReference type="GO" id="GO:0006950">
    <property type="term" value="P:response to stress"/>
    <property type="evidence" value="ECO:0007669"/>
    <property type="project" value="TreeGrafter"/>
</dbReference>
<feature type="compositionally biased region" description="Basic and acidic residues" evidence="1">
    <location>
        <begin position="107"/>
        <end position="128"/>
    </location>
</feature>
<name>A0AAV8ESS7_9POAL</name>
<feature type="domain" description="LTI65/LTI78 PGEED repeat" evidence="2">
    <location>
        <begin position="300"/>
        <end position="330"/>
    </location>
</feature>
<feature type="compositionally biased region" description="Basic and acidic residues" evidence="1">
    <location>
        <begin position="157"/>
        <end position="171"/>
    </location>
</feature>
<feature type="region of interest" description="Disordered" evidence="1">
    <location>
        <begin position="280"/>
        <end position="303"/>
    </location>
</feature>
<feature type="compositionally biased region" description="Acidic residues" evidence="1">
    <location>
        <begin position="76"/>
        <end position="89"/>
    </location>
</feature>
<comment type="caution">
    <text evidence="4">The sequence shown here is derived from an EMBL/GenBank/DDBJ whole genome shotgun (WGS) entry which is preliminary data.</text>
</comment>
<dbReference type="InterPro" id="IPR057059">
    <property type="entry name" value="LTI65/LTI78_PGEED"/>
</dbReference>
<dbReference type="GO" id="GO:0009737">
    <property type="term" value="P:response to abscisic acid"/>
    <property type="evidence" value="ECO:0007669"/>
    <property type="project" value="InterPro"/>
</dbReference>
<feature type="compositionally biased region" description="Basic residues" evidence="1">
    <location>
        <begin position="42"/>
        <end position="60"/>
    </location>
</feature>
<proteinExistence type="predicted"/>
<reference evidence="4" key="1">
    <citation type="submission" date="2022-08" db="EMBL/GenBank/DDBJ databases">
        <authorList>
            <person name="Marques A."/>
        </authorList>
    </citation>
    <scope>NUCLEOTIDE SEQUENCE</scope>
    <source>
        <strain evidence="4">RhyPub2mFocal</strain>
        <tissue evidence="4">Leaves</tissue>
    </source>
</reference>
<gene>
    <name evidence="4" type="ORF">LUZ62_035459</name>
</gene>
<organism evidence="4 5">
    <name type="scientific">Rhynchospora pubera</name>
    <dbReference type="NCBI Taxonomy" id="906938"/>
    <lineage>
        <taxon>Eukaryota</taxon>
        <taxon>Viridiplantae</taxon>
        <taxon>Streptophyta</taxon>
        <taxon>Embryophyta</taxon>
        <taxon>Tracheophyta</taxon>
        <taxon>Spermatophyta</taxon>
        <taxon>Magnoliopsida</taxon>
        <taxon>Liliopsida</taxon>
        <taxon>Poales</taxon>
        <taxon>Cyperaceae</taxon>
        <taxon>Cyperoideae</taxon>
        <taxon>Rhynchosporeae</taxon>
        <taxon>Rhynchospora</taxon>
    </lineage>
</organism>
<evidence type="ECO:0000256" key="1">
    <source>
        <dbReference type="SAM" id="MobiDB-lite"/>
    </source>
</evidence>
<dbReference type="InterPro" id="IPR037491">
    <property type="entry name" value="LTI78/LTI65"/>
</dbReference>
<dbReference type="PANTHER" id="PTHR33836">
    <property type="entry name" value="LOW-TEMPERATURE-INDUCED 65 KDA PROTEIN-RELATED"/>
    <property type="match status" value="1"/>
</dbReference>